<evidence type="ECO:0000256" key="5">
    <source>
        <dbReference type="SAM" id="MobiDB-lite"/>
    </source>
</evidence>
<accession>A0A0D0CR23</accession>
<dbReference type="OrthoDB" id="3056235at2759"/>
<gene>
    <name evidence="7" type="ORF">GYMLUDRAFT_565281</name>
</gene>
<keyword evidence="2" id="KW-0805">Transcription regulation</keyword>
<dbReference type="PROSITE" id="PS51821">
    <property type="entry name" value="VELVET"/>
    <property type="match status" value="1"/>
</dbReference>
<dbReference type="InterPro" id="IPR037525">
    <property type="entry name" value="Velvet_dom"/>
</dbReference>
<feature type="domain" description="Velvet" evidence="6">
    <location>
        <begin position="179"/>
        <end position="308"/>
    </location>
</feature>
<dbReference type="HOGENOM" id="CLU_903306_0_0_1"/>
<keyword evidence="3" id="KW-0804">Transcription</keyword>
<sequence>MMIHSIAQRFPLSADEQAVDIPVGVCSPFTDIAEMCKSHLATSPIERTEFTYGGPRRNHKPRRASLSLGSHWSSQDDDHASYSYRDSDTECSSPVLSRFPTRKLPPPLKIRRYSGSSSGQSSPQSAYSPSSSFYSSRGSPRSSRSSPLSSHGSFSNFSPLYSQRSSLPRIQVSSLLSDPRILSYHLRVVQEPLKAAEFSNSPLSRLPVTPPVLVRLDIHDASGNPVLPEAELPFLIAHLSLYNENGLERVDIGSYPGAPPMLYGNLVSSVEQLEDLQGNRGLFFLFPDFSIQTRGRYQLGITLLRISG</sequence>
<feature type="compositionally biased region" description="Basic and acidic residues" evidence="5">
    <location>
        <begin position="74"/>
        <end position="88"/>
    </location>
</feature>
<dbReference type="InterPro" id="IPR038491">
    <property type="entry name" value="Velvet_dom_sf"/>
</dbReference>
<evidence type="ECO:0000256" key="3">
    <source>
        <dbReference type="ARBA" id="ARBA00023163"/>
    </source>
</evidence>
<reference evidence="7 8" key="1">
    <citation type="submission" date="2014-04" db="EMBL/GenBank/DDBJ databases">
        <title>Evolutionary Origins and Diversification of the Mycorrhizal Mutualists.</title>
        <authorList>
            <consortium name="DOE Joint Genome Institute"/>
            <consortium name="Mycorrhizal Genomics Consortium"/>
            <person name="Kohler A."/>
            <person name="Kuo A."/>
            <person name="Nagy L.G."/>
            <person name="Floudas D."/>
            <person name="Copeland A."/>
            <person name="Barry K.W."/>
            <person name="Cichocki N."/>
            <person name="Veneault-Fourrey C."/>
            <person name="LaButti K."/>
            <person name="Lindquist E.A."/>
            <person name="Lipzen A."/>
            <person name="Lundell T."/>
            <person name="Morin E."/>
            <person name="Murat C."/>
            <person name="Riley R."/>
            <person name="Ohm R."/>
            <person name="Sun H."/>
            <person name="Tunlid A."/>
            <person name="Henrissat B."/>
            <person name="Grigoriev I.V."/>
            <person name="Hibbett D.S."/>
            <person name="Martin F."/>
        </authorList>
    </citation>
    <scope>NUCLEOTIDE SEQUENCE [LARGE SCALE GENOMIC DNA]</scope>
    <source>
        <strain evidence="7 8">FD-317 M1</strain>
    </source>
</reference>
<evidence type="ECO:0000313" key="8">
    <source>
        <dbReference type="Proteomes" id="UP000053593"/>
    </source>
</evidence>
<dbReference type="EMBL" id="KN834770">
    <property type="protein sequence ID" value="KIK61567.1"/>
    <property type="molecule type" value="Genomic_DNA"/>
</dbReference>
<dbReference type="AlphaFoldDB" id="A0A0D0CR23"/>
<dbReference type="Gene3D" id="2.60.40.3960">
    <property type="entry name" value="Velvet domain"/>
    <property type="match status" value="1"/>
</dbReference>
<evidence type="ECO:0000259" key="6">
    <source>
        <dbReference type="PROSITE" id="PS51821"/>
    </source>
</evidence>
<dbReference type="InterPro" id="IPR021740">
    <property type="entry name" value="Velvet"/>
</dbReference>
<name>A0A0D0CR23_9AGAR</name>
<dbReference type="PANTHER" id="PTHR33572">
    <property type="entry name" value="SPORE DEVELOPMENT REGULATOR VOSA"/>
    <property type="match status" value="1"/>
</dbReference>
<keyword evidence="4" id="KW-0539">Nucleus</keyword>
<evidence type="ECO:0000313" key="7">
    <source>
        <dbReference type="EMBL" id="KIK61567.1"/>
    </source>
</evidence>
<dbReference type="GO" id="GO:0005634">
    <property type="term" value="C:nucleus"/>
    <property type="evidence" value="ECO:0007669"/>
    <property type="project" value="UniProtKB-SubCell"/>
</dbReference>
<dbReference type="Pfam" id="PF11754">
    <property type="entry name" value="Velvet"/>
    <property type="match status" value="2"/>
</dbReference>
<feature type="region of interest" description="Disordered" evidence="5">
    <location>
        <begin position="47"/>
        <end position="151"/>
    </location>
</feature>
<dbReference type="PANTHER" id="PTHR33572:SF15">
    <property type="entry name" value="VELVET DOMAIN-CONTAINING PROTEIN"/>
    <property type="match status" value="1"/>
</dbReference>
<evidence type="ECO:0000256" key="4">
    <source>
        <dbReference type="ARBA" id="ARBA00023242"/>
    </source>
</evidence>
<feature type="compositionally biased region" description="Low complexity" evidence="5">
    <location>
        <begin position="113"/>
        <end position="151"/>
    </location>
</feature>
<evidence type="ECO:0000256" key="1">
    <source>
        <dbReference type="ARBA" id="ARBA00004123"/>
    </source>
</evidence>
<keyword evidence="8" id="KW-1185">Reference proteome</keyword>
<evidence type="ECO:0000256" key="2">
    <source>
        <dbReference type="ARBA" id="ARBA00023015"/>
    </source>
</evidence>
<organism evidence="7 8">
    <name type="scientific">Collybiopsis luxurians FD-317 M1</name>
    <dbReference type="NCBI Taxonomy" id="944289"/>
    <lineage>
        <taxon>Eukaryota</taxon>
        <taxon>Fungi</taxon>
        <taxon>Dikarya</taxon>
        <taxon>Basidiomycota</taxon>
        <taxon>Agaricomycotina</taxon>
        <taxon>Agaricomycetes</taxon>
        <taxon>Agaricomycetidae</taxon>
        <taxon>Agaricales</taxon>
        <taxon>Marasmiineae</taxon>
        <taxon>Omphalotaceae</taxon>
        <taxon>Collybiopsis</taxon>
        <taxon>Collybiopsis luxurians</taxon>
    </lineage>
</organism>
<dbReference type="Proteomes" id="UP000053593">
    <property type="component" value="Unassembled WGS sequence"/>
</dbReference>
<protein>
    <recommendedName>
        <fullName evidence="6">Velvet domain-containing protein</fullName>
    </recommendedName>
</protein>
<proteinExistence type="predicted"/>
<comment type="subcellular location">
    <subcellularLocation>
        <location evidence="1">Nucleus</location>
    </subcellularLocation>
</comment>